<comment type="subcellular location">
    <subcellularLocation>
        <location evidence="1">Membrane</location>
        <topology evidence="1">Multi-pass membrane protein</topology>
    </subcellularLocation>
</comment>
<dbReference type="OrthoDB" id="9793828at2"/>
<dbReference type="InterPro" id="IPR006214">
    <property type="entry name" value="Bax_inhibitor_1-related"/>
</dbReference>
<feature type="transmembrane region" description="Helical" evidence="5">
    <location>
        <begin position="94"/>
        <end position="115"/>
    </location>
</feature>
<feature type="transmembrane region" description="Helical" evidence="5">
    <location>
        <begin position="223"/>
        <end position="242"/>
    </location>
</feature>
<dbReference type="AlphaFoldDB" id="A0A3B7R735"/>
<evidence type="ECO:0008006" key="8">
    <source>
        <dbReference type="Google" id="ProtNLM"/>
    </source>
</evidence>
<name>A0A3B7R735_9BACT</name>
<evidence type="ECO:0000256" key="2">
    <source>
        <dbReference type="ARBA" id="ARBA00022692"/>
    </source>
</evidence>
<feature type="transmembrane region" description="Helical" evidence="5">
    <location>
        <begin position="176"/>
        <end position="195"/>
    </location>
</feature>
<evidence type="ECO:0000256" key="4">
    <source>
        <dbReference type="ARBA" id="ARBA00023136"/>
    </source>
</evidence>
<evidence type="ECO:0000313" key="7">
    <source>
        <dbReference type="Proteomes" id="UP000262802"/>
    </source>
</evidence>
<dbReference type="KEGG" id="hyh:D3Y59_08350"/>
<dbReference type="Pfam" id="PF01027">
    <property type="entry name" value="Bax1-I"/>
    <property type="match status" value="1"/>
</dbReference>
<feature type="transmembrane region" description="Helical" evidence="5">
    <location>
        <begin position="127"/>
        <end position="144"/>
    </location>
</feature>
<gene>
    <name evidence="6" type="ORF">D3Y59_08350</name>
</gene>
<keyword evidence="3 5" id="KW-1133">Transmembrane helix</keyword>
<keyword evidence="4 5" id="KW-0472">Membrane</keyword>
<proteinExistence type="predicted"/>
<evidence type="ECO:0000313" key="6">
    <source>
        <dbReference type="EMBL" id="AYA37061.1"/>
    </source>
</evidence>
<dbReference type="GO" id="GO:0016020">
    <property type="term" value="C:membrane"/>
    <property type="evidence" value="ECO:0007669"/>
    <property type="project" value="UniProtKB-SubCell"/>
</dbReference>
<keyword evidence="7" id="KW-1185">Reference proteome</keyword>
<dbReference type="RefSeq" id="WP_119444637.1">
    <property type="nucleotide sequence ID" value="NZ_CP032317.1"/>
</dbReference>
<protein>
    <recommendedName>
        <fullName evidence="8">Bax inhibitor-1/YccA family protein</fullName>
    </recommendedName>
</protein>
<accession>A0A3B7R735</accession>
<evidence type="ECO:0000256" key="1">
    <source>
        <dbReference type="ARBA" id="ARBA00004141"/>
    </source>
</evidence>
<sequence>MQEIVPQEGQELQPALATLTAEQVADLQAYFMTQVLGWLTGALALSGGLAMVVAASPELQVLLFGTAWVFVVVVAVLFIAGLVVARRSANRNSVAVVTAFAACVLAGGLALGVVFREYSAYSLGKTFFLASAAAGAMMLYGYFARVRMSNWASTLLVLLVALGLAAGTNLLWPSTYAAGLSSFAGVLLFVPLIAYDAHKLKNKTFIGLGDENTDRKVAVRSAFGLYFNLLCLFLSLLSFTGISI</sequence>
<feature type="transmembrane region" description="Helical" evidence="5">
    <location>
        <begin position="151"/>
        <end position="170"/>
    </location>
</feature>
<dbReference type="EMBL" id="CP032317">
    <property type="protein sequence ID" value="AYA37061.1"/>
    <property type="molecule type" value="Genomic_DNA"/>
</dbReference>
<dbReference type="Proteomes" id="UP000262802">
    <property type="component" value="Chromosome"/>
</dbReference>
<feature type="transmembrane region" description="Helical" evidence="5">
    <location>
        <begin position="61"/>
        <end position="85"/>
    </location>
</feature>
<keyword evidence="2 5" id="KW-0812">Transmembrane</keyword>
<organism evidence="6 7">
    <name type="scientific">Hymenobacter oligotrophus</name>
    <dbReference type="NCBI Taxonomy" id="2319843"/>
    <lineage>
        <taxon>Bacteria</taxon>
        <taxon>Pseudomonadati</taxon>
        <taxon>Bacteroidota</taxon>
        <taxon>Cytophagia</taxon>
        <taxon>Cytophagales</taxon>
        <taxon>Hymenobacteraceae</taxon>
        <taxon>Hymenobacter</taxon>
    </lineage>
</organism>
<evidence type="ECO:0000256" key="3">
    <source>
        <dbReference type="ARBA" id="ARBA00022989"/>
    </source>
</evidence>
<evidence type="ECO:0000256" key="5">
    <source>
        <dbReference type="SAM" id="Phobius"/>
    </source>
</evidence>
<feature type="transmembrane region" description="Helical" evidence="5">
    <location>
        <begin position="35"/>
        <end position="55"/>
    </location>
</feature>
<reference evidence="6 7" key="1">
    <citation type="submission" date="2018-09" db="EMBL/GenBank/DDBJ databases">
        <title>Hymenobacter medium sp. nov., isolated from R2A medium.</title>
        <authorList>
            <person name="Yingchao G."/>
        </authorList>
    </citation>
    <scope>NUCLEOTIDE SEQUENCE [LARGE SCALE GENOMIC DNA]</scope>
    <source>
        <strain evidence="7">sh-6</strain>
    </source>
</reference>